<evidence type="ECO:0000256" key="7">
    <source>
        <dbReference type="ARBA" id="ARBA00022729"/>
    </source>
</evidence>
<keyword evidence="4" id="KW-0145">Chemotaxis</keyword>
<accession>G3UFV0</accession>
<keyword evidence="10" id="KW-1015">Disulfide bond</keyword>
<keyword evidence="7 14" id="KW-0732">Signal</keyword>
<dbReference type="STRING" id="9785.ENSLAFP00000026708"/>
<evidence type="ECO:0000256" key="9">
    <source>
        <dbReference type="ARBA" id="ARBA00023136"/>
    </source>
</evidence>
<evidence type="ECO:0000259" key="15">
    <source>
        <dbReference type="Pfam" id="PF20902"/>
    </source>
</evidence>
<evidence type="ECO:0000256" key="4">
    <source>
        <dbReference type="ARBA" id="ARBA00022500"/>
    </source>
</evidence>
<dbReference type="Ensembl" id="ENSLAFT00000028866.1">
    <property type="protein sequence ID" value="ENSLAFP00000026708.1"/>
    <property type="gene ID" value="ENSLAFG00000028811.1"/>
</dbReference>
<evidence type="ECO:0000256" key="14">
    <source>
        <dbReference type="SAM" id="SignalP"/>
    </source>
</evidence>
<dbReference type="GO" id="GO:0005041">
    <property type="term" value="F:low-density lipoprotein particle receptor activity"/>
    <property type="evidence" value="ECO:0007669"/>
    <property type="project" value="InterPro"/>
</dbReference>
<dbReference type="GO" id="GO:0034612">
    <property type="term" value="P:response to tumor necrosis factor"/>
    <property type="evidence" value="ECO:0007669"/>
    <property type="project" value="Ensembl"/>
</dbReference>
<protein>
    <recommendedName>
        <fullName evidence="3">C-X-C motif chemokine 16</fullName>
    </recommendedName>
    <alternativeName>
        <fullName evidence="12">Transmembrane chemokine CXCL16</fullName>
    </alternativeName>
</protein>
<gene>
    <name evidence="16" type="primary">CXCL16</name>
</gene>
<dbReference type="GO" id="GO:0030307">
    <property type="term" value="P:positive regulation of cell growth"/>
    <property type="evidence" value="ECO:0007669"/>
    <property type="project" value="Ensembl"/>
</dbReference>
<evidence type="ECO:0000313" key="16">
    <source>
        <dbReference type="Ensembl" id="ENSLAFP00000026708.1"/>
    </source>
</evidence>
<evidence type="ECO:0000256" key="1">
    <source>
        <dbReference type="ARBA" id="ARBA00004479"/>
    </source>
</evidence>
<evidence type="ECO:0000256" key="8">
    <source>
        <dbReference type="ARBA" id="ARBA00022989"/>
    </source>
</evidence>
<dbReference type="HOGENOM" id="CLU_049889_0_0_1"/>
<evidence type="ECO:0000256" key="12">
    <source>
        <dbReference type="ARBA" id="ARBA00032815"/>
    </source>
</evidence>
<evidence type="ECO:0000256" key="2">
    <source>
        <dbReference type="ARBA" id="ARBA00010665"/>
    </source>
</evidence>
<comment type="subcellular location">
    <subcellularLocation>
        <location evidence="1">Membrane</location>
        <topology evidence="1">Single-pass type I membrane protein</topology>
    </subcellularLocation>
</comment>
<name>G3UFV0_LOXAF</name>
<dbReference type="GO" id="GO:0005044">
    <property type="term" value="F:scavenger receptor activity"/>
    <property type="evidence" value="ECO:0007669"/>
    <property type="project" value="InterPro"/>
</dbReference>
<evidence type="ECO:0000256" key="10">
    <source>
        <dbReference type="ARBA" id="ARBA00023157"/>
    </source>
</evidence>
<keyword evidence="5" id="KW-0202">Cytokine</keyword>
<evidence type="ECO:0000256" key="3">
    <source>
        <dbReference type="ARBA" id="ARBA00017995"/>
    </source>
</evidence>
<keyword evidence="9 13" id="KW-0472">Membrane</keyword>
<evidence type="ECO:0000256" key="5">
    <source>
        <dbReference type="ARBA" id="ARBA00022514"/>
    </source>
</evidence>
<dbReference type="InParanoid" id="G3UFV0"/>
<sequence length="233" mass="25930">MCRGLELEFRVFLLLLIAGLTLPGDGNEGSVTGSCYCDRLISTPTMEQKEHFRKHLKGYTCCRLFVRFELHSRTVCGGSTKPWVLHLMSCFDSGECGRPLWESQARQKHLPPLRTQVPEPTDEAPSDLGTPALTYLPSTLQSTQQPSLPDRGLTYSSEATTLGVEAGENQKQLEDNVGPPGGMSAMVPVLSLLAVTFILIAVLLYVLCKRRREQSRLYYPDLQFHYKPVAPDS</sequence>
<dbReference type="GO" id="GO:0030335">
    <property type="term" value="P:positive regulation of cell migration"/>
    <property type="evidence" value="ECO:0007669"/>
    <property type="project" value="Ensembl"/>
</dbReference>
<dbReference type="GO" id="GO:0016020">
    <property type="term" value="C:membrane"/>
    <property type="evidence" value="ECO:0007669"/>
    <property type="project" value="UniProtKB-SubCell"/>
</dbReference>
<evidence type="ECO:0000256" key="13">
    <source>
        <dbReference type="SAM" id="Phobius"/>
    </source>
</evidence>
<reference evidence="16" key="2">
    <citation type="submission" date="2025-08" db="UniProtKB">
        <authorList>
            <consortium name="Ensembl"/>
        </authorList>
    </citation>
    <scope>IDENTIFICATION</scope>
    <source>
        <strain evidence="16">Isolate ISIS603380</strain>
    </source>
</reference>
<dbReference type="GO" id="GO:0034341">
    <property type="term" value="P:response to type II interferon"/>
    <property type="evidence" value="ECO:0007669"/>
    <property type="project" value="Ensembl"/>
</dbReference>
<dbReference type="Proteomes" id="UP000007646">
    <property type="component" value="Unassembled WGS sequence"/>
</dbReference>
<dbReference type="InterPro" id="IPR026296">
    <property type="entry name" value="CXCL16"/>
</dbReference>
<reference evidence="16 17" key="1">
    <citation type="submission" date="2009-06" db="EMBL/GenBank/DDBJ databases">
        <title>The Genome Sequence of Loxodonta africana (African elephant).</title>
        <authorList>
            <person name="Di Palma F."/>
            <person name="Heiman D."/>
            <person name="Young S."/>
            <person name="Johnson J."/>
            <person name="Lander E.S."/>
            <person name="Lindblad-Toh K."/>
        </authorList>
    </citation>
    <scope>NUCLEOTIDE SEQUENCE [LARGE SCALE GENOMIC DNA]</scope>
    <source>
        <strain evidence="16 17">Isolate ISIS603380</strain>
    </source>
</reference>
<dbReference type="GO" id="GO:0008009">
    <property type="term" value="F:chemokine activity"/>
    <property type="evidence" value="ECO:0007669"/>
    <property type="project" value="Ensembl"/>
</dbReference>
<keyword evidence="8 13" id="KW-1133">Transmembrane helix</keyword>
<dbReference type="AlphaFoldDB" id="G3UFV0"/>
<feature type="domain" description="C-X-C motif chemokine 16" evidence="15">
    <location>
        <begin position="24"/>
        <end position="112"/>
    </location>
</feature>
<dbReference type="InterPro" id="IPR048585">
    <property type="entry name" value="CXCL16_dom"/>
</dbReference>
<dbReference type="FunCoup" id="G3UFV0">
    <property type="interactions" value="26"/>
</dbReference>
<dbReference type="GO" id="GO:0005615">
    <property type="term" value="C:extracellular space"/>
    <property type="evidence" value="ECO:0007669"/>
    <property type="project" value="UniProtKB-KW"/>
</dbReference>
<feature type="transmembrane region" description="Helical" evidence="13">
    <location>
        <begin position="185"/>
        <end position="208"/>
    </location>
</feature>
<feature type="signal peptide" evidence="14">
    <location>
        <begin position="1"/>
        <end position="26"/>
    </location>
</feature>
<dbReference type="GO" id="GO:0010818">
    <property type="term" value="P:T cell chemotaxis"/>
    <property type="evidence" value="ECO:0007669"/>
    <property type="project" value="TreeGrafter"/>
</dbReference>
<comment type="similarity">
    <text evidence="2">Belongs to the intercrine alpha (chemokine CxC) family.</text>
</comment>
<evidence type="ECO:0000313" key="17">
    <source>
        <dbReference type="Proteomes" id="UP000007646"/>
    </source>
</evidence>
<dbReference type="eggNOG" id="ENOG502T0B7">
    <property type="taxonomic scope" value="Eukaryota"/>
</dbReference>
<keyword evidence="6 13" id="KW-0812">Transmembrane</keyword>
<dbReference type="GeneTree" id="ENSGT00390000002148"/>
<dbReference type="PANTHER" id="PTHR14385">
    <property type="entry name" value="CXC CHEMOKINE LIGAND"/>
    <property type="match status" value="1"/>
</dbReference>
<evidence type="ECO:0000256" key="11">
    <source>
        <dbReference type="ARBA" id="ARBA00023180"/>
    </source>
</evidence>
<proteinExistence type="inferred from homology"/>
<reference evidence="16" key="3">
    <citation type="submission" date="2025-09" db="UniProtKB">
        <authorList>
            <consortium name="Ensembl"/>
        </authorList>
    </citation>
    <scope>IDENTIFICATION</scope>
    <source>
        <strain evidence="16">Isolate ISIS603380</strain>
    </source>
</reference>
<keyword evidence="11" id="KW-0325">Glycoprotein</keyword>
<organism evidence="16 17">
    <name type="scientific">Loxodonta africana</name>
    <name type="common">African elephant</name>
    <dbReference type="NCBI Taxonomy" id="9785"/>
    <lineage>
        <taxon>Eukaryota</taxon>
        <taxon>Metazoa</taxon>
        <taxon>Chordata</taxon>
        <taxon>Craniata</taxon>
        <taxon>Vertebrata</taxon>
        <taxon>Euteleostomi</taxon>
        <taxon>Mammalia</taxon>
        <taxon>Eutheria</taxon>
        <taxon>Afrotheria</taxon>
        <taxon>Proboscidea</taxon>
        <taxon>Elephantidae</taxon>
        <taxon>Loxodonta</taxon>
    </lineage>
</organism>
<evidence type="ECO:0000256" key="6">
    <source>
        <dbReference type="ARBA" id="ARBA00022692"/>
    </source>
</evidence>
<dbReference type="OMA" id="RCNSYIR"/>
<dbReference type="PANTHER" id="PTHR14385:SF0">
    <property type="entry name" value="C-X-C MOTIF CHEMOKINE 16"/>
    <property type="match status" value="1"/>
</dbReference>
<dbReference type="GO" id="GO:0006898">
    <property type="term" value="P:receptor-mediated endocytosis"/>
    <property type="evidence" value="ECO:0007669"/>
    <property type="project" value="InterPro"/>
</dbReference>
<feature type="chain" id="PRO_5003456702" description="C-X-C motif chemokine 16" evidence="14">
    <location>
        <begin position="27"/>
        <end position="233"/>
    </location>
</feature>
<dbReference type="Pfam" id="PF20902">
    <property type="entry name" value="CXCL16"/>
    <property type="match status" value="1"/>
</dbReference>
<keyword evidence="17" id="KW-1185">Reference proteome</keyword>